<dbReference type="Gene3D" id="3.50.50.60">
    <property type="entry name" value="FAD/NAD(P)-binding domain"/>
    <property type="match status" value="1"/>
</dbReference>
<evidence type="ECO:0000313" key="3">
    <source>
        <dbReference type="EMBL" id="SKA49926.1"/>
    </source>
</evidence>
<dbReference type="GO" id="GO:0016491">
    <property type="term" value="F:oxidoreductase activity"/>
    <property type="evidence" value="ECO:0007669"/>
    <property type="project" value="UniProtKB-KW"/>
</dbReference>
<proteinExistence type="predicted"/>
<sequence>MGMPLTQLPHTQSYYAATAKYLQRYPELTESIDVDVCIVGGGLSGVNSAIELAQRGYSVALLEANKIGWGASGRNGGELIRGIGHGIEQFTNQIGREGVDAINQMGVEAVQIVKDRVGEFNIDCDLVMGYCDLALKPSHMKELQDDFDSLADSGYPHEIRMLDKAGLAEVIGSERYIGGMLDMGSGHLHPLNLVAGEAVAAAGLGVQLFEDSPAVEIQKGTKPLIKTPKGQVTCSYVLLAGNAYIGNKLEPYIGGKVLPAGSYIIATEPLTDEQVTRTIPKNMSFADLSIALDYYHLSGDNRLLFGGLCTYSGKDPRDITAALLPNLERVFPQLKGVNIDFEWGGMIGIGANRLPQIGTLPDAPNIFFAQAYSGHGLNATHMAGRVVAEAISGTAERFDVFAKVKHMTFPGGPLLRSPLLAIGMTYYKILEALK</sequence>
<dbReference type="AlphaFoldDB" id="A0A1T4UBE6"/>
<dbReference type="EMBL" id="FUXU01000010">
    <property type="protein sequence ID" value="SKA49926.1"/>
    <property type="molecule type" value="Genomic_DNA"/>
</dbReference>
<dbReference type="OrthoDB" id="311718at2"/>
<keyword evidence="1" id="KW-0560">Oxidoreductase</keyword>
<evidence type="ECO:0000313" key="4">
    <source>
        <dbReference type="Proteomes" id="UP000190162"/>
    </source>
</evidence>
<name>A0A1T4UBE6_9GAMM</name>
<dbReference type="RefSeq" id="WP_078751709.1">
    <property type="nucleotide sequence ID" value="NZ_FUXU01000010.1"/>
</dbReference>
<dbReference type="Gene3D" id="3.30.9.10">
    <property type="entry name" value="D-Amino Acid Oxidase, subunit A, domain 2"/>
    <property type="match status" value="1"/>
</dbReference>
<accession>A0A1T4UBE6</accession>
<feature type="domain" description="FAD dependent oxidoreductase" evidence="2">
    <location>
        <begin position="35"/>
        <end position="389"/>
    </location>
</feature>
<dbReference type="InterPro" id="IPR036188">
    <property type="entry name" value="FAD/NAD-bd_sf"/>
</dbReference>
<organism evidence="3 4">
    <name type="scientific">Enterovibrio nigricans DSM 22720</name>
    <dbReference type="NCBI Taxonomy" id="1121868"/>
    <lineage>
        <taxon>Bacteria</taxon>
        <taxon>Pseudomonadati</taxon>
        <taxon>Pseudomonadota</taxon>
        <taxon>Gammaproteobacteria</taxon>
        <taxon>Vibrionales</taxon>
        <taxon>Vibrionaceae</taxon>
        <taxon>Enterovibrio</taxon>
    </lineage>
</organism>
<dbReference type="PANTHER" id="PTHR13847:SF281">
    <property type="entry name" value="FAD DEPENDENT OXIDOREDUCTASE DOMAIN-CONTAINING PROTEIN"/>
    <property type="match status" value="1"/>
</dbReference>
<evidence type="ECO:0000259" key="2">
    <source>
        <dbReference type="Pfam" id="PF01266"/>
    </source>
</evidence>
<dbReference type="Pfam" id="PF01266">
    <property type="entry name" value="DAO"/>
    <property type="match status" value="1"/>
</dbReference>
<dbReference type="Proteomes" id="UP000190162">
    <property type="component" value="Unassembled WGS sequence"/>
</dbReference>
<dbReference type="SUPFAM" id="SSF51905">
    <property type="entry name" value="FAD/NAD(P)-binding domain"/>
    <property type="match status" value="1"/>
</dbReference>
<keyword evidence="4" id="KW-1185">Reference proteome</keyword>
<reference evidence="4" key="1">
    <citation type="submission" date="2017-02" db="EMBL/GenBank/DDBJ databases">
        <authorList>
            <person name="Varghese N."/>
            <person name="Submissions S."/>
        </authorList>
    </citation>
    <scope>NUCLEOTIDE SEQUENCE [LARGE SCALE GENOMIC DNA]</scope>
    <source>
        <strain evidence="4">DSM 22720</strain>
    </source>
</reference>
<gene>
    <name evidence="3" type="ORF">SAMN02745132_01268</name>
</gene>
<protein>
    <recommendedName>
        <fullName evidence="2">FAD dependent oxidoreductase domain-containing protein</fullName>
    </recommendedName>
</protein>
<dbReference type="PANTHER" id="PTHR13847">
    <property type="entry name" value="SARCOSINE DEHYDROGENASE-RELATED"/>
    <property type="match status" value="1"/>
</dbReference>
<evidence type="ECO:0000256" key="1">
    <source>
        <dbReference type="ARBA" id="ARBA00023002"/>
    </source>
</evidence>
<dbReference type="InterPro" id="IPR006076">
    <property type="entry name" value="FAD-dep_OxRdtase"/>
</dbReference>
<dbReference type="GO" id="GO:0005737">
    <property type="term" value="C:cytoplasm"/>
    <property type="evidence" value="ECO:0007669"/>
    <property type="project" value="TreeGrafter"/>
</dbReference>